<accession>A0ACC3N933</accession>
<evidence type="ECO:0000313" key="2">
    <source>
        <dbReference type="Proteomes" id="UP001281147"/>
    </source>
</evidence>
<reference evidence="1" key="1">
    <citation type="submission" date="2023-07" db="EMBL/GenBank/DDBJ databases">
        <title>Black Yeasts Isolated from many extreme environments.</title>
        <authorList>
            <person name="Coleine C."/>
            <person name="Stajich J.E."/>
            <person name="Selbmann L."/>
        </authorList>
    </citation>
    <scope>NUCLEOTIDE SEQUENCE</scope>
    <source>
        <strain evidence="1">CCFEE 5714</strain>
    </source>
</reference>
<gene>
    <name evidence="1" type="ORF">LTR37_008947</name>
</gene>
<keyword evidence="2" id="KW-1185">Reference proteome</keyword>
<protein>
    <submittedName>
        <fullName evidence="1">Uncharacterized protein</fullName>
    </submittedName>
</protein>
<dbReference type="EMBL" id="JAUTXU010000068">
    <property type="protein sequence ID" value="KAK3712683.1"/>
    <property type="molecule type" value="Genomic_DNA"/>
</dbReference>
<organism evidence="1 2">
    <name type="scientific">Vermiconidia calcicola</name>
    <dbReference type="NCBI Taxonomy" id="1690605"/>
    <lineage>
        <taxon>Eukaryota</taxon>
        <taxon>Fungi</taxon>
        <taxon>Dikarya</taxon>
        <taxon>Ascomycota</taxon>
        <taxon>Pezizomycotina</taxon>
        <taxon>Dothideomycetes</taxon>
        <taxon>Dothideomycetidae</taxon>
        <taxon>Mycosphaerellales</taxon>
        <taxon>Extremaceae</taxon>
        <taxon>Vermiconidia</taxon>
    </lineage>
</organism>
<evidence type="ECO:0000313" key="1">
    <source>
        <dbReference type="EMBL" id="KAK3712683.1"/>
    </source>
</evidence>
<sequence length="173" mass="19346">MFKVSHLAVLALAVFGIRGAVGRPVRPERTPRELAVCTGRMAHAHIERTMADELKDRRPTWWDRALGSGSRSAIATADVVWSFEVMQKTTQKTVCLASDTMTDENVEEGLRLVLQKVASEGVDDMGVSLFHAPLEENEGERVDFLLDLLLRYQLTAIQCKRSEALAAEKDREH</sequence>
<proteinExistence type="predicted"/>
<name>A0ACC3N933_9PEZI</name>
<dbReference type="Proteomes" id="UP001281147">
    <property type="component" value="Unassembled WGS sequence"/>
</dbReference>
<comment type="caution">
    <text evidence="1">The sequence shown here is derived from an EMBL/GenBank/DDBJ whole genome shotgun (WGS) entry which is preliminary data.</text>
</comment>